<dbReference type="RefSeq" id="WP_059472087.1">
    <property type="nucleotide sequence ID" value="NZ_CP013387.1"/>
</dbReference>
<dbReference type="Pfam" id="PF00682">
    <property type="entry name" value="HMGL-like"/>
    <property type="match status" value="1"/>
</dbReference>
<organism evidence="9 10">
    <name type="scientific">Burkholderia mayonis</name>
    <dbReference type="NCBI Taxonomy" id="1385591"/>
    <lineage>
        <taxon>Bacteria</taxon>
        <taxon>Pseudomonadati</taxon>
        <taxon>Pseudomonadota</taxon>
        <taxon>Betaproteobacteria</taxon>
        <taxon>Burkholderiales</taxon>
        <taxon>Burkholderiaceae</taxon>
        <taxon>Burkholderia</taxon>
        <taxon>pseudomallei group</taxon>
    </lineage>
</organism>
<feature type="domain" description="Pyruvate carboxyltransferase" evidence="8">
    <location>
        <begin position="4"/>
        <end position="255"/>
    </location>
</feature>
<comment type="similarity">
    <text evidence="2 7">Belongs to the alpha-IPM synthase/homocitrate synthase family.</text>
</comment>
<dbReference type="PROSITE" id="PS00815">
    <property type="entry name" value="AIPM_HOMOCIT_SYNTH_1"/>
    <property type="match status" value="1"/>
</dbReference>
<dbReference type="Gene3D" id="3.20.20.70">
    <property type="entry name" value="Aldolase class I"/>
    <property type="match status" value="1"/>
</dbReference>
<evidence type="ECO:0000256" key="4">
    <source>
        <dbReference type="ARBA" id="ARBA00020735"/>
    </source>
</evidence>
<keyword evidence="5 7" id="KW-0808">Transferase</keyword>
<reference evidence="9 10" key="1">
    <citation type="submission" date="2015-12" db="EMBL/GenBank/DDBJ databases">
        <title>Diversity of Burkholderia near neighbor genomes.</title>
        <authorList>
            <person name="Sahl J."/>
            <person name="Wagner D."/>
            <person name="Keim P."/>
        </authorList>
    </citation>
    <scope>NUCLEOTIDE SEQUENCE [LARGE SCALE GENOMIC DNA]</scope>
    <source>
        <strain evidence="9 10">BDU6</strain>
    </source>
</reference>
<dbReference type="PROSITE" id="PS50991">
    <property type="entry name" value="PYR_CT"/>
    <property type="match status" value="1"/>
</dbReference>
<dbReference type="InterPro" id="IPR013477">
    <property type="entry name" value="NifV/FrbC"/>
</dbReference>
<dbReference type="KEGG" id="buu:WS70_24305"/>
<dbReference type="PROSITE" id="PS00816">
    <property type="entry name" value="AIPM_HOMOCIT_SYNTH_2"/>
    <property type="match status" value="1"/>
</dbReference>
<dbReference type="Gene3D" id="1.10.238.260">
    <property type="match status" value="1"/>
</dbReference>
<keyword evidence="10" id="KW-1185">Reference proteome</keyword>
<dbReference type="InterPro" id="IPR002034">
    <property type="entry name" value="AIPM/Hcit_synth_CS"/>
</dbReference>
<evidence type="ECO:0000256" key="7">
    <source>
        <dbReference type="RuleBase" id="RU003523"/>
    </source>
</evidence>
<evidence type="ECO:0000256" key="3">
    <source>
        <dbReference type="ARBA" id="ARBA00012974"/>
    </source>
</evidence>
<dbReference type="AlphaFoldDB" id="A0A1B4FMH8"/>
<sequence>MHAIILEDTTLRDGEQSPGIAFSRPRKKAIFGALVDAGVRWLEIGIPAMGGEELLTIRELLERKNEAHLVGWNRGVRNDVEQSLDLGFEAIHIGLPTSAIHLNDSVKKDRQWLLDSSADLVKLAKDRGAFVSISAEDVGRSDISFVEAYAAHVARAGADRIRLSDTIGILTPEQYGDIVARVKRASGIAVQCHAHNDFGFATANTIAGLLAGATFFHVTVNGIGERAGMPDLAQTAMALQRLYHADLGIDTTKLIALSRLVSEASHVPCPPWQPVVGGNVFAHESGIHANGTLRNSSAFEPFPPEIVGGERRIVIGKHSGRASIAHVLEQRGIRAADAELGACLDEVRTQSMHRERALDVDELLGIYASVHAGFERASASPLGR</sequence>
<proteinExistence type="inferred from homology"/>
<evidence type="ECO:0000313" key="10">
    <source>
        <dbReference type="Proteomes" id="UP000062519"/>
    </source>
</evidence>
<dbReference type="GO" id="GO:0019752">
    <property type="term" value="P:carboxylic acid metabolic process"/>
    <property type="evidence" value="ECO:0007669"/>
    <property type="project" value="InterPro"/>
</dbReference>
<dbReference type="EMBL" id="CP013387">
    <property type="protein sequence ID" value="AOJ04877.1"/>
    <property type="molecule type" value="Genomic_DNA"/>
</dbReference>
<dbReference type="GO" id="GO:0004410">
    <property type="term" value="F:homocitrate synthase activity"/>
    <property type="evidence" value="ECO:0007669"/>
    <property type="project" value="UniProtKB-EC"/>
</dbReference>
<dbReference type="EC" id="2.3.3.14" evidence="3"/>
<evidence type="ECO:0000256" key="2">
    <source>
        <dbReference type="ARBA" id="ARBA00006154"/>
    </source>
</evidence>
<evidence type="ECO:0000313" key="9">
    <source>
        <dbReference type="EMBL" id="AOJ04877.1"/>
    </source>
</evidence>
<comment type="catalytic activity">
    <reaction evidence="6">
        <text>acetyl-CoA + 2-oxoglutarate + H2O = (2R)-homocitrate + CoA + H(+)</text>
        <dbReference type="Rhea" id="RHEA:12929"/>
        <dbReference type="ChEBI" id="CHEBI:15377"/>
        <dbReference type="ChEBI" id="CHEBI:15378"/>
        <dbReference type="ChEBI" id="CHEBI:16810"/>
        <dbReference type="ChEBI" id="CHEBI:57287"/>
        <dbReference type="ChEBI" id="CHEBI:57288"/>
        <dbReference type="ChEBI" id="CHEBI:58884"/>
        <dbReference type="EC" id="2.3.3.14"/>
    </reaction>
</comment>
<dbReference type="InterPro" id="IPR054691">
    <property type="entry name" value="LeuA/HCS_post-cat"/>
</dbReference>
<evidence type="ECO:0000259" key="8">
    <source>
        <dbReference type="PROSITE" id="PS50991"/>
    </source>
</evidence>
<comment type="function">
    <text evidence="1">This protein is a Fe-Mo-cofactor biosynthetic component.</text>
</comment>
<dbReference type="InterPro" id="IPR000891">
    <property type="entry name" value="PYR_CT"/>
</dbReference>
<dbReference type="SUPFAM" id="SSF51569">
    <property type="entry name" value="Aldolase"/>
    <property type="match status" value="1"/>
</dbReference>
<dbReference type="Proteomes" id="UP000062519">
    <property type="component" value="Chromosome 2"/>
</dbReference>
<dbReference type="PANTHER" id="PTHR42880:SF1">
    <property type="entry name" value="ISOPROPYLMALATE_HOMOCITRATE_CITRAMALATE SYNTHASE FAMILY PROTEIN"/>
    <property type="match status" value="1"/>
</dbReference>
<evidence type="ECO:0000256" key="1">
    <source>
        <dbReference type="ARBA" id="ARBA00003050"/>
    </source>
</evidence>
<accession>A0A1B4FMH8</accession>
<name>A0A1B4FMH8_9BURK</name>
<dbReference type="InterPro" id="IPR013785">
    <property type="entry name" value="Aldolase_TIM"/>
</dbReference>
<dbReference type="Pfam" id="PF22617">
    <property type="entry name" value="HCS_D2"/>
    <property type="match status" value="1"/>
</dbReference>
<protein>
    <recommendedName>
        <fullName evidence="4">Homocitrate synthase</fullName>
        <ecNumber evidence="3">2.3.3.14</ecNumber>
    </recommendedName>
</protein>
<evidence type="ECO:0000256" key="6">
    <source>
        <dbReference type="ARBA" id="ARBA00048019"/>
    </source>
</evidence>
<dbReference type="PANTHER" id="PTHR42880">
    <property type="entry name" value="HOMOCITRATE SYNTHASE"/>
    <property type="match status" value="1"/>
</dbReference>
<dbReference type="CDD" id="cd07939">
    <property type="entry name" value="DRE_TIM_NifV"/>
    <property type="match status" value="1"/>
</dbReference>
<evidence type="ECO:0000256" key="5">
    <source>
        <dbReference type="ARBA" id="ARBA00022679"/>
    </source>
</evidence>
<gene>
    <name evidence="9" type="ORF">WS70_24305</name>
</gene>